<evidence type="ECO:0000313" key="3">
    <source>
        <dbReference type="Proteomes" id="UP000002630"/>
    </source>
</evidence>
<dbReference type="PROSITE" id="PS50250">
    <property type="entry name" value="PCI"/>
    <property type="match status" value="1"/>
</dbReference>
<keyword evidence="3" id="KW-1185">Reference proteome</keyword>
<dbReference type="AlphaFoldDB" id="D7FRR5"/>
<dbReference type="InParanoid" id="D7FRR5"/>
<dbReference type="SMART" id="SM00753">
    <property type="entry name" value="PAM"/>
    <property type="match status" value="1"/>
</dbReference>
<accession>D7FRR5</accession>
<name>D7FRR5_ECTSI</name>
<dbReference type="STRING" id="2880.D7FRR5"/>
<gene>
    <name evidence="2" type="ORF">Esi_0217_0043</name>
</gene>
<dbReference type="eggNOG" id="KOG1464">
    <property type="taxonomic scope" value="Eukaryota"/>
</dbReference>
<dbReference type="Gene3D" id="1.25.40.570">
    <property type="match status" value="1"/>
</dbReference>
<proteinExistence type="predicted"/>
<organism evidence="2 3">
    <name type="scientific">Ectocarpus siliculosus</name>
    <name type="common">Brown alga</name>
    <name type="synonym">Conferva siliculosa</name>
    <dbReference type="NCBI Taxonomy" id="2880"/>
    <lineage>
        <taxon>Eukaryota</taxon>
        <taxon>Sar</taxon>
        <taxon>Stramenopiles</taxon>
        <taxon>Ochrophyta</taxon>
        <taxon>PX clade</taxon>
        <taxon>Phaeophyceae</taxon>
        <taxon>Ectocarpales</taxon>
        <taxon>Ectocarpaceae</taxon>
        <taxon>Ectocarpus</taxon>
    </lineage>
</organism>
<sequence length="358" mass="41034">MQQRYKELLTHVSSVTRNESSDSVNGILDTVSVSEDLRMVSQMYETTLSALKEEGNERMWFNTYVKLAKVYLQIPDYVKVQTTIDTLHDSCRLANGQDDPSKGNQLLEVYGITIQLCTATNNNILMKEVYPKTIDLNASVEDPRIMGVIREQGGKMYMSMGNWGQAYNEFYEGFRNYQEAGNPNAKVCLKYVVLANMLDLSRINPFAAREAKVFQEEKEIVAMMDLRMAYEGNDLAKFERTLHDKRNRITEDPFVMTYLGPLRQRIRESVLIHLCKPYKKITMGFMAGELSLKTAEVEKLLIDLILDRRLNGKIDQIEGFLLLDGPLETTTSRKHDAMERWSNSLRSLSSFVAARVEC</sequence>
<dbReference type="InterPro" id="IPR050871">
    <property type="entry name" value="26S_Proteasome/COP9_Components"/>
</dbReference>
<dbReference type="OrthoDB" id="194139at2759"/>
<evidence type="ECO:0000313" key="2">
    <source>
        <dbReference type="EMBL" id="CBJ30856.1"/>
    </source>
</evidence>
<dbReference type="EMBL" id="FN649760">
    <property type="protein sequence ID" value="CBJ30856.1"/>
    <property type="molecule type" value="Genomic_DNA"/>
</dbReference>
<protein>
    <recommendedName>
        <fullName evidence="1">PCI domain-containing protein</fullName>
    </recommendedName>
</protein>
<dbReference type="Pfam" id="PF01399">
    <property type="entry name" value="PCI"/>
    <property type="match status" value="1"/>
</dbReference>
<dbReference type="SUPFAM" id="SSF46785">
    <property type="entry name" value="Winged helix' DNA-binding domain"/>
    <property type="match status" value="1"/>
</dbReference>
<dbReference type="InterPro" id="IPR011990">
    <property type="entry name" value="TPR-like_helical_dom_sf"/>
</dbReference>
<dbReference type="SMART" id="SM00088">
    <property type="entry name" value="PINT"/>
    <property type="match status" value="1"/>
</dbReference>
<dbReference type="InterPro" id="IPR036390">
    <property type="entry name" value="WH_DNA-bd_sf"/>
</dbReference>
<evidence type="ECO:0000259" key="1">
    <source>
        <dbReference type="PROSITE" id="PS50250"/>
    </source>
</evidence>
<dbReference type="SUPFAM" id="SSF48452">
    <property type="entry name" value="TPR-like"/>
    <property type="match status" value="1"/>
</dbReference>
<feature type="domain" description="PCI" evidence="1">
    <location>
        <begin position="166"/>
        <end position="328"/>
    </location>
</feature>
<dbReference type="InterPro" id="IPR000717">
    <property type="entry name" value="PCI_dom"/>
</dbReference>
<reference evidence="2 3" key="1">
    <citation type="journal article" date="2010" name="Nature">
        <title>The Ectocarpus genome and the independent evolution of multicellularity in brown algae.</title>
        <authorList>
            <person name="Cock J.M."/>
            <person name="Sterck L."/>
            <person name="Rouze P."/>
            <person name="Scornet D."/>
            <person name="Allen A.E."/>
            <person name="Amoutzias G."/>
            <person name="Anthouard V."/>
            <person name="Artiguenave F."/>
            <person name="Aury J.M."/>
            <person name="Badger J.H."/>
            <person name="Beszteri B."/>
            <person name="Billiau K."/>
            <person name="Bonnet E."/>
            <person name="Bothwell J.H."/>
            <person name="Bowler C."/>
            <person name="Boyen C."/>
            <person name="Brownlee C."/>
            <person name="Carrano C.J."/>
            <person name="Charrier B."/>
            <person name="Cho G.Y."/>
            <person name="Coelho S.M."/>
            <person name="Collen J."/>
            <person name="Corre E."/>
            <person name="Da Silva C."/>
            <person name="Delage L."/>
            <person name="Delaroque N."/>
            <person name="Dittami S.M."/>
            <person name="Doulbeau S."/>
            <person name="Elias M."/>
            <person name="Farnham G."/>
            <person name="Gachon C.M."/>
            <person name="Gschloessl B."/>
            <person name="Heesch S."/>
            <person name="Jabbari K."/>
            <person name="Jubin C."/>
            <person name="Kawai H."/>
            <person name="Kimura K."/>
            <person name="Kloareg B."/>
            <person name="Kupper F.C."/>
            <person name="Lang D."/>
            <person name="Le Bail A."/>
            <person name="Leblanc C."/>
            <person name="Lerouge P."/>
            <person name="Lohr M."/>
            <person name="Lopez P.J."/>
            <person name="Martens C."/>
            <person name="Maumus F."/>
            <person name="Michel G."/>
            <person name="Miranda-Saavedra D."/>
            <person name="Morales J."/>
            <person name="Moreau H."/>
            <person name="Motomura T."/>
            <person name="Nagasato C."/>
            <person name="Napoli C.A."/>
            <person name="Nelson D.R."/>
            <person name="Nyvall-Collen P."/>
            <person name="Peters A.F."/>
            <person name="Pommier C."/>
            <person name="Potin P."/>
            <person name="Poulain J."/>
            <person name="Quesneville H."/>
            <person name="Read B."/>
            <person name="Rensing S.A."/>
            <person name="Ritter A."/>
            <person name="Rousvoal S."/>
            <person name="Samanta M."/>
            <person name="Samson G."/>
            <person name="Schroeder D.C."/>
            <person name="Segurens B."/>
            <person name="Strittmatter M."/>
            <person name="Tonon T."/>
            <person name="Tregear J.W."/>
            <person name="Valentin K."/>
            <person name="von Dassow P."/>
            <person name="Yamagishi T."/>
            <person name="Van de Peer Y."/>
            <person name="Wincker P."/>
        </authorList>
    </citation>
    <scope>NUCLEOTIDE SEQUENCE [LARGE SCALE GENOMIC DNA]</scope>
    <source>
        <strain evidence="3">Ec32 / CCAP1310/4</strain>
    </source>
</reference>
<dbReference type="Proteomes" id="UP000002630">
    <property type="component" value="Unassembled WGS sequence"/>
</dbReference>
<dbReference type="PANTHER" id="PTHR10678">
    <property type="entry name" value="26S PROTEASOME NON-ATPASE REGULATORY SUBUNIT 11/COP9 SIGNALOSOME COMPLEX SUBUNIT 2"/>
    <property type="match status" value="1"/>
</dbReference>